<name>A0ABP8W1V8_9ACTN</name>
<evidence type="ECO:0000259" key="1">
    <source>
        <dbReference type="Pfam" id="PF19834"/>
    </source>
</evidence>
<dbReference type="EMBL" id="BAABIM010000001">
    <property type="protein sequence ID" value="GAA4679038.1"/>
    <property type="molecule type" value="Genomic_DNA"/>
</dbReference>
<accession>A0ABP8W1V8</accession>
<reference evidence="3" key="1">
    <citation type="journal article" date="2019" name="Int. J. Syst. Evol. Microbiol.">
        <title>The Global Catalogue of Microorganisms (GCM) 10K type strain sequencing project: providing services to taxonomists for standard genome sequencing and annotation.</title>
        <authorList>
            <consortium name="The Broad Institute Genomics Platform"/>
            <consortium name="The Broad Institute Genome Sequencing Center for Infectious Disease"/>
            <person name="Wu L."/>
            <person name="Ma J."/>
        </authorList>
    </citation>
    <scope>NUCLEOTIDE SEQUENCE [LARGE SCALE GENOMIC DNA]</scope>
    <source>
        <strain evidence="3">JCM 18127</strain>
    </source>
</reference>
<dbReference type="RefSeq" id="WP_345264315.1">
    <property type="nucleotide sequence ID" value="NZ_BAABIM010000001.1"/>
</dbReference>
<sequence>MNEPGPTPHRLLGDWHFERVVEDRRSGQRSEVRGTGSVARESATLLRWEESGTWSRAGGSSTVARTHLLAAATSGTGWEVLFDDERLFHPWAPGTEVVHLCGEDTYRGHYDLDGLPGRWVTRWHCTGPAKDYLLTTTWTRPAPH</sequence>
<evidence type="ECO:0000313" key="3">
    <source>
        <dbReference type="Proteomes" id="UP001500621"/>
    </source>
</evidence>
<proteinExistence type="predicted"/>
<comment type="caution">
    <text evidence="2">The sequence shown here is derived from an EMBL/GenBank/DDBJ whole genome shotgun (WGS) entry which is preliminary data.</text>
</comment>
<keyword evidence="3" id="KW-1185">Reference proteome</keyword>
<dbReference type="Pfam" id="PF19834">
    <property type="entry name" value="DUF6314"/>
    <property type="match status" value="1"/>
</dbReference>
<dbReference type="Proteomes" id="UP001500621">
    <property type="component" value="Unassembled WGS sequence"/>
</dbReference>
<evidence type="ECO:0000313" key="2">
    <source>
        <dbReference type="EMBL" id="GAA4679038.1"/>
    </source>
</evidence>
<dbReference type="InterPro" id="IPR045632">
    <property type="entry name" value="DUF6314"/>
</dbReference>
<gene>
    <name evidence="2" type="ORF">GCM10023226_15460</name>
</gene>
<organism evidence="2 3">
    <name type="scientific">Nocardioides nanhaiensis</name>
    <dbReference type="NCBI Taxonomy" id="1476871"/>
    <lineage>
        <taxon>Bacteria</taxon>
        <taxon>Bacillati</taxon>
        <taxon>Actinomycetota</taxon>
        <taxon>Actinomycetes</taxon>
        <taxon>Propionibacteriales</taxon>
        <taxon>Nocardioidaceae</taxon>
        <taxon>Nocardioides</taxon>
    </lineage>
</organism>
<feature type="domain" description="DUF6314" evidence="1">
    <location>
        <begin position="11"/>
        <end position="140"/>
    </location>
</feature>
<protein>
    <recommendedName>
        <fullName evidence="1">DUF6314 domain-containing protein</fullName>
    </recommendedName>
</protein>